<dbReference type="PANTHER" id="PTHR33734:SF22">
    <property type="entry name" value="MEMBRANE-BOUND LYTIC MUREIN TRANSGLYCOSYLASE D"/>
    <property type="match status" value="1"/>
</dbReference>
<dbReference type="Pfam" id="PF01476">
    <property type="entry name" value="LysM"/>
    <property type="match status" value="2"/>
</dbReference>
<feature type="domain" description="LysM" evidence="4">
    <location>
        <begin position="351"/>
        <end position="394"/>
    </location>
</feature>
<dbReference type="CDD" id="cd00118">
    <property type="entry name" value="LysM"/>
    <property type="match status" value="2"/>
</dbReference>
<evidence type="ECO:0000256" key="2">
    <source>
        <dbReference type="SAM" id="MobiDB-lite"/>
    </source>
</evidence>
<feature type="chain" id="PRO_5037850071" evidence="3">
    <location>
        <begin position="21"/>
        <end position="549"/>
    </location>
</feature>
<evidence type="ECO:0000256" key="1">
    <source>
        <dbReference type="ARBA" id="ARBA00007734"/>
    </source>
</evidence>
<dbReference type="PROSITE" id="PS51782">
    <property type="entry name" value="LYSM"/>
    <property type="match status" value="2"/>
</dbReference>
<evidence type="ECO:0000256" key="3">
    <source>
        <dbReference type="SAM" id="SignalP"/>
    </source>
</evidence>
<accession>A0A915XKC4</accession>
<reference evidence="5" key="1">
    <citation type="submission" date="2020-12" db="EMBL/GenBank/DDBJ databases">
        <title>Desulfobium dissulfuricans gen. nov., sp. nov., a novel mesophilic, sulfate-reducing bacterium isolated from a deep-sea hydrothermal vent.</title>
        <authorList>
            <person name="Hashimoto Y."/>
            <person name="Tame A."/>
            <person name="Sawayama S."/>
            <person name="Miyazaki J."/>
            <person name="Takai K."/>
            <person name="Nakagawa S."/>
        </authorList>
    </citation>
    <scope>NUCLEOTIDE SEQUENCE</scope>
    <source>
        <strain evidence="5">GF1</strain>
    </source>
</reference>
<dbReference type="AlphaFoldDB" id="A0A915XKC4"/>
<dbReference type="EMBL" id="AP024233">
    <property type="protein sequence ID" value="BCO08081.1"/>
    <property type="molecule type" value="Genomic_DNA"/>
</dbReference>
<dbReference type="Proteomes" id="UP001063350">
    <property type="component" value="Chromosome"/>
</dbReference>
<evidence type="ECO:0000259" key="4">
    <source>
        <dbReference type="PROSITE" id="PS51782"/>
    </source>
</evidence>
<evidence type="ECO:0000313" key="6">
    <source>
        <dbReference type="Proteomes" id="UP001063350"/>
    </source>
</evidence>
<dbReference type="KEGG" id="ddu:GF1_04570"/>
<name>A0A915XKC4_9BACT</name>
<comment type="similarity">
    <text evidence="1">Belongs to the transglycosylase Slt family.</text>
</comment>
<dbReference type="Pfam" id="PF01464">
    <property type="entry name" value="SLT"/>
    <property type="match status" value="1"/>
</dbReference>
<keyword evidence="3" id="KW-0732">Signal</keyword>
<proteinExistence type="inferred from homology"/>
<protein>
    <submittedName>
        <fullName evidence="5">Lytic transglycosylase</fullName>
    </submittedName>
</protein>
<dbReference type="SUPFAM" id="SSF53955">
    <property type="entry name" value="Lysozyme-like"/>
    <property type="match status" value="1"/>
</dbReference>
<dbReference type="PROSITE" id="PS51257">
    <property type="entry name" value="PROKAR_LIPOPROTEIN"/>
    <property type="match status" value="1"/>
</dbReference>
<dbReference type="RefSeq" id="WP_267928010.1">
    <property type="nucleotide sequence ID" value="NZ_AP024233.1"/>
</dbReference>
<dbReference type="GO" id="GO:0000270">
    <property type="term" value="P:peptidoglycan metabolic process"/>
    <property type="evidence" value="ECO:0007669"/>
    <property type="project" value="InterPro"/>
</dbReference>
<dbReference type="Gene3D" id="3.10.350.10">
    <property type="entry name" value="LysM domain"/>
    <property type="match status" value="2"/>
</dbReference>
<dbReference type="InterPro" id="IPR023346">
    <property type="entry name" value="Lysozyme-like_dom_sf"/>
</dbReference>
<dbReference type="GO" id="GO:0016020">
    <property type="term" value="C:membrane"/>
    <property type="evidence" value="ECO:0007669"/>
    <property type="project" value="InterPro"/>
</dbReference>
<feature type="region of interest" description="Disordered" evidence="2">
    <location>
        <begin position="477"/>
        <end position="521"/>
    </location>
</feature>
<organism evidence="5 6">
    <name type="scientific">Desulfolithobacter dissulfuricans</name>
    <dbReference type="NCBI Taxonomy" id="2795293"/>
    <lineage>
        <taxon>Bacteria</taxon>
        <taxon>Pseudomonadati</taxon>
        <taxon>Thermodesulfobacteriota</taxon>
        <taxon>Desulfobulbia</taxon>
        <taxon>Desulfobulbales</taxon>
        <taxon>Desulfobulbaceae</taxon>
        <taxon>Desulfolithobacter</taxon>
    </lineage>
</organism>
<dbReference type="CDD" id="cd16894">
    <property type="entry name" value="MltD-like"/>
    <property type="match status" value="1"/>
</dbReference>
<dbReference type="Gene3D" id="1.10.530.10">
    <property type="match status" value="1"/>
</dbReference>
<evidence type="ECO:0000313" key="5">
    <source>
        <dbReference type="EMBL" id="BCO08081.1"/>
    </source>
</evidence>
<dbReference type="GO" id="GO:0008932">
    <property type="term" value="F:lytic endotransglycosylase activity"/>
    <property type="evidence" value="ECO:0007669"/>
    <property type="project" value="TreeGrafter"/>
</dbReference>
<dbReference type="InterPro" id="IPR008258">
    <property type="entry name" value="Transglycosylase_SLT_dom_1"/>
</dbReference>
<dbReference type="SUPFAM" id="SSF54106">
    <property type="entry name" value="LysM domain"/>
    <property type="match status" value="2"/>
</dbReference>
<feature type="domain" description="LysM" evidence="4">
    <location>
        <begin position="424"/>
        <end position="468"/>
    </location>
</feature>
<dbReference type="PANTHER" id="PTHR33734">
    <property type="entry name" value="LYSM DOMAIN-CONTAINING GPI-ANCHORED PROTEIN 2"/>
    <property type="match status" value="1"/>
</dbReference>
<sequence length="549" mass="62137">MKTYSFFPCCLLLAVLAAISACTPITHLADSQAGPDTIDTPPDTAAQYEVAEPQQLLEEELSALNQLGSWEEPGKEIPPEEAKVTFDFPITINKQVEFYLDLFQNRQRRYFKRWLARSTRYLPAIQEELKKAGLPRDLAYLAMIESGFNPRAYSRAHASGLWQFIRSTGRNYGLRIDRWVDERRNPEKATRAAIAYLSTLYNEFGDWYLAVAAYNAGEGKIGRAIRRYKTRDFWQLARYRYLRLETKRYVPKLIAAILIAREPKKYGFTDIKYEEPERYDLVKVPPRTDLAAVATAGNTSVKTLKNLNTELLRNQTPPGLSSYTLRIPEGRGEVVAANLKRLHPVITTSFKTHKVRKGDTLTRICRKYGLNKTTLLKANNLHSATLRPGQRLRIPYRTTKYVLLKEGETPESRFAAAGRDGELVLHKIRRGDTLGKISRLYNVPVNIIIQWNDITDVRKIRAGDHLALYLDRGSATRPRLRRQPEPPGPRPETIRCLLRPKNGNRPPLPGTKQSSPTTGCAAVTRYGPSPAGSGYRPRISNAGITCAQA</sequence>
<feature type="signal peptide" evidence="3">
    <location>
        <begin position="1"/>
        <end position="20"/>
    </location>
</feature>
<dbReference type="InterPro" id="IPR036779">
    <property type="entry name" value="LysM_dom_sf"/>
</dbReference>
<dbReference type="InterPro" id="IPR018392">
    <property type="entry name" value="LysM"/>
</dbReference>
<keyword evidence="6" id="KW-1185">Reference proteome</keyword>
<dbReference type="PROSITE" id="PS00922">
    <property type="entry name" value="TRANSGLYCOSYLASE"/>
    <property type="match status" value="1"/>
</dbReference>
<dbReference type="InterPro" id="IPR000189">
    <property type="entry name" value="Transglyc_AS"/>
</dbReference>
<gene>
    <name evidence="5" type="ORF">GF1_04570</name>
</gene>
<dbReference type="SMART" id="SM00257">
    <property type="entry name" value="LysM"/>
    <property type="match status" value="2"/>
</dbReference>